<dbReference type="InterPro" id="IPR000073">
    <property type="entry name" value="AB_hydrolase_1"/>
</dbReference>
<comment type="caution">
    <text evidence="2">The sequence shown here is derived from an EMBL/GenBank/DDBJ whole genome shotgun (WGS) entry which is preliminary data.</text>
</comment>
<dbReference type="AlphaFoldDB" id="A0A9N9E3E4"/>
<evidence type="ECO:0000313" key="2">
    <source>
        <dbReference type="EMBL" id="CAG8658486.1"/>
    </source>
</evidence>
<dbReference type="Gene3D" id="3.40.50.1820">
    <property type="entry name" value="alpha/beta hydrolase"/>
    <property type="match status" value="1"/>
</dbReference>
<feature type="domain" description="AB hydrolase-1" evidence="1">
    <location>
        <begin position="32"/>
        <end position="140"/>
    </location>
</feature>
<protein>
    <submittedName>
        <fullName evidence="2">8604_t:CDS:1</fullName>
    </submittedName>
</protein>
<dbReference type="Proteomes" id="UP000789405">
    <property type="component" value="Unassembled WGS sequence"/>
</dbReference>
<proteinExistence type="predicted"/>
<dbReference type="OrthoDB" id="94039at2759"/>
<dbReference type="SUPFAM" id="SSF53474">
    <property type="entry name" value="alpha/beta-Hydrolases"/>
    <property type="match status" value="1"/>
</dbReference>
<accession>A0A9N9E3E4</accession>
<keyword evidence="3" id="KW-1185">Reference proteome</keyword>
<evidence type="ECO:0000313" key="3">
    <source>
        <dbReference type="Proteomes" id="UP000789405"/>
    </source>
</evidence>
<dbReference type="Pfam" id="PF12697">
    <property type="entry name" value="Abhydrolase_6"/>
    <property type="match status" value="1"/>
</dbReference>
<organism evidence="2 3">
    <name type="scientific">Dentiscutata erythropus</name>
    <dbReference type="NCBI Taxonomy" id="1348616"/>
    <lineage>
        <taxon>Eukaryota</taxon>
        <taxon>Fungi</taxon>
        <taxon>Fungi incertae sedis</taxon>
        <taxon>Mucoromycota</taxon>
        <taxon>Glomeromycotina</taxon>
        <taxon>Glomeromycetes</taxon>
        <taxon>Diversisporales</taxon>
        <taxon>Gigasporaceae</taxon>
        <taxon>Dentiscutata</taxon>
    </lineage>
</organism>
<feature type="non-terminal residue" evidence="2">
    <location>
        <position position="249"/>
    </location>
</feature>
<evidence type="ECO:0000259" key="1">
    <source>
        <dbReference type="Pfam" id="PF12697"/>
    </source>
</evidence>
<sequence>RRAPGKDGHLRIAANSYVTASICTKNDSKISLIFAHATGFHKELWNPIIKILHERRHRWNGGDMWALDCSNHGDSAMLNQDVLPDKFVCSDYSRDILQLIDKAKIQKPIIGIGHSIGGTSMLKAETIRPGTFASILTLEPIVKPIIVREFEIQETKVKNRRERWPDRKSAHISFNTNEFFKSWNPEILNLYVQYGLYELPSGEVALKCSKIQELYTFFYDTTEQVSTFHQMSKIKCPILFVIGDKSTLD</sequence>
<gene>
    <name evidence="2" type="ORF">DERYTH_LOCUS10579</name>
</gene>
<reference evidence="2" key="1">
    <citation type="submission" date="2021-06" db="EMBL/GenBank/DDBJ databases">
        <authorList>
            <person name="Kallberg Y."/>
            <person name="Tangrot J."/>
            <person name="Rosling A."/>
        </authorList>
    </citation>
    <scope>NUCLEOTIDE SEQUENCE</scope>
    <source>
        <strain evidence="2">MA453B</strain>
    </source>
</reference>
<name>A0A9N9E3E4_9GLOM</name>
<dbReference type="InterPro" id="IPR029058">
    <property type="entry name" value="AB_hydrolase_fold"/>
</dbReference>
<dbReference type="EMBL" id="CAJVPY010006209">
    <property type="protein sequence ID" value="CAG8658486.1"/>
    <property type="molecule type" value="Genomic_DNA"/>
</dbReference>